<gene>
    <name evidence="1" type="ORF">SDC9_208086</name>
</gene>
<comment type="caution">
    <text evidence="1">The sequence shown here is derived from an EMBL/GenBank/DDBJ whole genome shotgun (WGS) entry which is preliminary data.</text>
</comment>
<dbReference type="AlphaFoldDB" id="A0A645J9M4"/>
<proteinExistence type="predicted"/>
<reference evidence="1" key="1">
    <citation type="submission" date="2019-08" db="EMBL/GenBank/DDBJ databases">
        <authorList>
            <person name="Kucharzyk K."/>
            <person name="Murdoch R.W."/>
            <person name="Higgins S."/>
            <person name="Loffler F."/>
        </authorList>
    </citation>
    <scope>NUCLEOTIDE SEQUENCE</scope>
</reference>
<evidence type="ECO:0000313" key="1">
    <source>
        <dbReference type="EMBL" id="MPN60358.1"/>
    </source>
</evidence>
<organism evidence="1">
    <name type="scientific">bioreactor metagenome</name>
    <dbReference type="NCBI Taxonomy" id="1076179"/>
    <lineage>
        <taxon>unclassified sequences</taxon>
        <taxon>metagenomes</taxon>
        <taxon>ecological metagenomes</taxon>
    </lineage>
</organism>
<protein>
    <submittedName>
        <fullName evidence="1">Uncharacterized protein</fullName>
    </submittedName>
</protein>
<sequence>MARTRFFGGIYDGTLFHLRHAARHAYHHSGLKENASADNLAEKMVQQALRNIIIGDHAVP</sequence>
<dbReference type="EMBL" id="VSSQ01135508">
    <property type="protein sequence ID" value="MPN60358.1"/>
    <property type="molecule type" value="Genomic_DNA"/>
</dbReference>
<name>A0A645J9M4_9ZZZZ</name>
<accession>A0A645J9M4</accession>